<dbReference type="InterPro" id="IPR019734">
    <property type="entry name" value="TPR_rpt"/>
</dbReference>
<evidence type="ECO:0000256" key="1">
    <source>
        <dbReference type="ARBA" id="ARBA00022737"/>
    </source>
</evidence>
<dbReference type="Gene3D" id="3.40.50.300">
    <property type="entry name" value="P-loop containing nucleotide triphosphate hydrolases"/>
    <property type="match status" value="1"/>
</dbReference>
<evidence type="ECO:0000256" key="3">
    <source>
        <dbReference type="SAM" id="MobiDB-lite"/>
    </source>
</evidence>
<gene>
    <name evidence="4" type="ORF">ACFQKB_17470</name>
</gene>
<evidence type="ECO:0000313" key="4">
    <source>
        <dbReference type="EMBL" id="MFC6881553.1"/>
    </source>
</evidence>
<feature type="compositionally biased region" description="Basic and acidic residues" evidence="3">
    <location>
        <begin position="908"/>
        <end position="922"/>
    </location>
</feature>
<accession>A0ABW2CIF8</accession>
<comment type="caution">
    <text evidence="4">The sequence shown here is derived from an EMBL/GenBank/DDBJ whole genome shotgun (WGS) entry which is preliminary data.</text>
</comment>
<feature type="region of interest" description="Disordered" evidence="3">
    <location>
        <begin position="908"/>
        <end position="931"/>
    </location>
</feature>
<dbReference type="PANTHER" id="PTHR45641">
    <property type="entry name" value="TETRATRICOPEPTIDE REPEAT PROTEIN (AFU_ORTHOLOGUE AFUA_6G03870)"/>
    <property type="match status" value="1"/>
</dbReference>
<keyword evidence="5" id="KW-1185">Reference proteome</keyword>
<keyword evidence="2" id="KW-0802">TPR repeat</keyword>
<reference evidence="5" key="1">
    <citation type="journal article" date="2019" name="Int. J. Syst. Evol. Microbiol.">
        <title>The Global Catalogue of Microorganisms (GCM) 10K type strain sequencing project: providing services to taxonomists for standard genome sequencing and annotation.</title>
        <authorList>
            <consortium name="The Broad Institute Genomics Platform"/>
            <consortium name="The Broad Institute Genome Sequencing Center for Infectious Disease"/>
            <person name="Wu L."/>
            <person name="Ma J."/>
        </authorList>
    </citation>
    <scope>NUCLEOTIDE SEQUENCE [LARGE SCALE GENOMIC DNA]</scope>
    <source>
        <strain evidence="5">JCM 3369</strain>
    </source>
</reference>
<proteinExistence type="predicted"/>
<organism evidence="4 5">
    <name type="scientific">Actinomadura yumaensis</name>
    <dbReference type="NCBI Taxonomy" id="111807"/>
    <lineage>
        <taxon>Bacteria</taxon>
        <taxon>Bacillati</taxon>
        <taxon>Actinomycetota</taxon>
        <taxon>Actinomycetes</taxon>
        <taxon>Streptosporangiales</taxon>
        <taxon>Thermomonosporaceae</taxon>
        <taxon>Actinomadura</taxon>
    </lineage>
</organism>
<dbReference type="SUPFAM" id="SSF52540">
    <property type="entry name" value="P-loop containing nucleoside triphosphate hydrolases"/>
    <property type="match status" value="1"/>
</dbReference>
<dbReference type="SMART" id="SM00028">
    <property type="entry name" value="TPR"/>
    <property type="match status" value="5"/>
</dbReference>
<dbReference type="Pfam" id="PF13374">
    <property type="entry name" value="TPR_10"/>
    <property type="match status" value="4"/>
</dbReference>
<keyword evidence="1" id="KW-0677">Repeat</keyword>
<evidence type="ECO:0000313" key="5">
    <source>
        <dbReference type="Proteomes" id="UP001596380"/>
    </source>
</evidence>
<dbReference type="PANTHER" id="PTHR45641:SF19">
    <property type="entry name" value="NEPHROCYSTIN-3"/>
    <property type="match status" value="1"/>
</dbReference>
<sequence length="931" mass="103111">MDHRRDGSAEQPMSIAPPLGLRDDRFPLRGREALVGELAEVWDEREVSHARVLTGLGGCGKTSVALEVAWRAVSQGVETWWISASSAARFQDGVHRLCRRLGITAAELGEGDAPDLLWQRLGRFDRRWLLVVDNADDLAVLDVQGRSPKAGTGWIRPVPSPLGMVLATSRDGDMDRWGPWWVGHPLNVLPDEDAVTVLLDRAGESAGARAEALALARRLGGLPLALRLAGGYLAHTNARPVEFAGEDDIRSYTGYRDALDRGRLTDLLPASGADTALTEDQARVLIDRTWELSVDLIERQGATRARPLLRLLSFLADAPVPYRTVLDAERMSGSALFGGIGGQEIWTALQALSSVGLIEMDGPGKDGSAEQLRLHLVVRDANRTVAETEGQSADYLEAAVTLVKNAAKKLGFNALDPSDWLHWRLLAPHCVHLLESVSGPRSAQATDSVLLDAAQAAHGCANYFWNRGLFQQAEELCRNVLAVRRRLLDPDHRSLLASRHLLAHIAGDRGRLAESEAEHRAVLDVEIRKLGADHEDARATRLCLTEQVGSNGRNAEAEAEMRELLRLEADARGAEDPLVLAIRHKLAHVEERLGRLAEAEEGHRAVLEVERRTLGDEHRETLATRYCLAGLLRTRGRYAEAEDEYRSVLEMEERVLGELHPNTLATRHYLATVLNLRGRTREAEAEYATVVAARRRLLGDEHRETLRTRHQLGHALHQQGKLAEAEAEHRAVIEVQARVFGHDHPETLQTRHCLAGLLRERSEFAEAEREYRDILERCRRALGDRHPNVFSTWHQLGHVLAEQGEHAEAMAEHRALLAAETELRGERHPDTLGTRHCIAALQRTLGELEAAENEARAVIGLCADVLGAQHPITLTARTLLAGVLHDRGLRDESEAELRAVLEAQERILGPEHATTRRTRESLQRLSEPDQP</sequence>
<dbReference type="EMBL" id="JBHSXS010000008">
    <property type="protein sequence ID" value="MFC6881553.1"/>
    <property type="molecule type" value="Genomic_DNA"/>
</dbReference>
<dbReference type="SUPFAM" id="SSF48452">
    <property type="entry name" value="TPR-like"/>
    <property type="match status" value="4"/>
</dbReference>
<protein>
    <submittedName>
        <fullName evidence="4">Tetratricopeptide repeat protein</fullName>
    </submittedName>
</protein>
<dbReference type="InterPro" id="IPR011990">
    <property type="entry name" value="TPR-like_helical_dom_sf"/>
</dbReference>
<name>A0ABW2CIF8_9ACTN</name>
<dbReference type="InterPro" id="IPR027417">
    <property type="entry name" value="P-loop_NTPase"/>
</dbReference>
<dbReference type="RefSeq" id="WP_378042977.1">
    <property type="nucleotide sequence ID" value="NZ_JBHSXE010000001.1"/>
</dbReference>
<dbReference type="Pfam" id="PF13424">
    <property type="entry name" value="TPR_12"/>
    <property type="match status" value="2"/>
</dbReference>
<dbReference type="Gene3D" id="1.25.40.10">
    <property type="entry name" value="Tetratricopeptide repeat domain"/>
    <property type="match status" value="3"/>
</dbReference>
<feature type="region of interest" description="Disordered" evidence="3">
    <location>
        <begin position="1"/>
        <end position="20"/>
    </location>
</feature>
<evidence type="ECO:0000256" key="2">
    <source>
        <dbReference type="ARBA" id="ARBA00022803"/>
    </source>
</evidence>
<dbReference type="Proteomes" id="UP001596380">
    <property type="component" value="Unassembled WGS sequence"/>
</dbReference>